<name>A0ABR3Q393_9TREE</name>
<dbReference type="SUPFAM" id="SSF51735">
    <property type="entry name" value="NAD(P)-binding Rossmann-fold domains"/>
    <property type="match status" value="1"/>
</dbReference>
<feature type="domain" description="Enoyl reductase (ER)" evidence="1">
    <location>
        <begin position="21"/>
        <end position="345"/>
    </location>
</feature>
<accession>A0ABR3Q393</accession>
<dbReference type="InterPro" id="IPR036291">
    <property type="entry name" value="NAD(P)-bd_dom_sf"/>
</dbReference>
<dbReference type="InterPro" id="IPR052711">
    <property type="entry name" value="Zinc_ADH-like"/>
</dbReference>
<dbReference type="PANTHER" id="PTHR45033">
    <property type="match status" value="1"/>
</dbReference>
<protein>
    <recommendedName>
        <fullName evidence="1">Enoyl reductase (ER) domain-containing protein</fullName>
    </recommendedName>
</protein>
<dbReference type="Proteomes" id="UP001565368">
    <property type="component" value="Unassembled WGS sequence"/>
</dbReference>
<evidence type="ECO:0000313" key="3">
    <source>
        <dbReference type="Proteomes" id="UP001565368"/>
    </source>
</evidence>
<sequence length="347" mass="36733">MTTHLPTNQAVWKLEGKDDPDTALVLREVPLPAVGATQVLVQLKALSLNYRDLLMLRDQYTWPRLAAPIPLSDGAGVVVAVGAAVTRFKPGDRVSPIFAQTHFAGLVTDAEVGSTLGGPRDGVAAEYAAFDEHGLVRVPDSLSFEEAASVPVAGVTAWNCLFGLEGRALRPGEWVLVQGSGGVSVFALQLARAARARVLATTSSEGKAARLKALGADHVINYRTTPEWGAAARALVPAGFAHVLDVGGASTLPHSLVAVRRDGVISIVGKLDGAGQEPGLSQALVHTAIIRGIWVGSRAQFDEVNAAIEANGIRPVVDERVFDFAHLPEAYKYLEAQRHFGKVVVRV</sequence>
<dbReference type="InterPro" id="IPR013154">
    <property type="entry name" value="ADH-like_N"/>
</dbReference>
<dbReference type="PANTHER" id="PTHR45033:SF2">
    <property type="entry name" value="ZINC-TYPE ALCOHOL DEHYDROGENASE-LIKE PROTEIN C1773.06C"/>
    <property type="match status" value="1"/>
</dbReference>
<evidence type="ECO:0000313" key="2">
    <source>
        <dbReference type="EMBL" id="KAL1409189.1"/>
    </source>
</evidence>
<dbReference type="Pfam" id="PF00107">
    <property type="entry name" value="ADH_zinc_N"/>
    <property type="match status" value="1"/>
</dbReference>
<dbReference type="Gene3D" id="3.40.50.720">
    <property type="entry name" value="NAD(P)-binding Rossmann-like Domain"/>
    <property type="match status" value="1"/>
</dbReference>
<dbReference type="CDD" id="cd08276">
    <property type="entry name" value="MDR7"/>
    <property type="match status" value="1"/>
</dbReference>
<dbReference type="EMBL" id="JBBXJM010000004">
    <property type="protein sequence ID" value="KAL1409189.1"/>
    <property type="molecule type" value="Genomic_DNA"/>
</dbReference>
<dbReference type="InterPro" id="IPR020843">
    <property type="entry name" value="ER"/>
</dbReference>
<proteinExistence type="predicted"/>
<dbReference type="GeneID" id="95987062"/>
<keyword evidence="3" id="KW-1185">Reference proteome</keyword>
<gene>
    <name evidence="2" type="ORF">Q8F55_006019</name>
</gene>
<dbReference type="Gene3D" id="3.90.180.10">
    <property type="entry name" value="Medium-chain alcohol dehydrogenases, catalytic domain"/>
    <property type="match status" value="1"/>
</dbReference>
<dbReference type="SUPFAM" id="SSF50129">
    <property type="entry name" value="GroES-like"/>
    <property type="match status" value="1"/>
</dbReference>
<dbReference type="SMART" id="SM00829">
    <property type="entry name" value="PKS_ER"/>
    <property type="match status" value="1"/>
</dbReference>
<dbReference type="InterPro" id="IPR013149">
    <property type="entry name" value="ADH-like_C"/>
</dbReference>
<dbReference type="Pfam" id="PF08240">
    <property type="entry name" value="ADH_N"/>
    <property type="match status" value="1"/>
</dbReference>
<dbReference type="InterPro" id="IPR011032">
    <property type="entry name" value="GroES-like_sf"/>
</dbReference>
<organism evidence="2 3">
    <name type="scientific">Vanrija albida</name>
    <dbReference type="NCBI Taxonomy" id="181172"/>
    <lineage>
        <taxon>Eukaryota</taxon>
        <taxon>Fungi</taxon>
        <taxon>Dikarya</taxon>
        <taxon>Basidiomycota</taxon>
        <taxon>Agaricomycotina</taxon>
        <taxon>Tremellomycetes</taxon>
        <taxon>Trichosporonales</taxon>
        <taxon>Trichosporonaceae</taxon>
        <taxon>Vanrija</taxon>
    </lineage>
</organism>
<reference evidence="2 3" key="1">
    <citation type="submission" date="2023-08" db="EMBL/GenBank/DDBJ databases">
        <title>Annotated Genome Sequence of Vanrija albida AlHP1.</title>
        <authorList>
            <person name="Herzog R."/>
        </authorList>
    </citation>
    <scope>NUCLEOTIDE SEQUENCE [LARGE SCALE GENOMIC DNA]</scope>
    <source>
        <strain evidence="2 3">AlHP1</strain>
    </source>
</reference>
<evidence type="ECO:0000259" key="1">
    <source>
        <dbReference type="SMART" id="SM00829"/>
    </source>
</evidence>
<dbReference type="RefSeq" id="XP_069209133.1">
    <property type="nucleotide sequence ID" value="XM_069354491.1"/>
</dbReference>
<comment type="caution">
    <text evidence="2">The sequence shown here is derived from an EMBL/GenBank/DDBJ whole genome shotgun (WGS) entry which is preliminary data.</text>
</comment>